<dbReference type="RefSeq" id="WP_338205674.1">
    <property type="nucleotide sequence ID" value="NZ_JAEKNR010000245.1"/>
</dbReference>
<feature type="domain" description="Actinobacteria/chloroflexi VLRF1 release factor" evidence="1">
    <location>
        <begin position="92"/>
        <end position="223"/>
    </location>
</feature>
<evidence type="ECO:0000313" key="3">
    <source>
        <dbReference type="Proteomes" id="UP000612893"/>
    </source>
</evidence>
<proteinExistence type="predicted"/>
<dbReference type="EMBL" id="JAEKNR010000245">
    <property type="protein sequence ID" value="MBJ7601440.1"/>
    <property type="molecule type" value="Genomic_DNA"/>
</dbReference>
<sequence>MGRDGHPPPARPAAGGGRWIEVGPDRAALWLAGFDRVHRVLTTAYQTKRVLIKAADGTLAECVPPFPPLSEVGEHPGLAAGSLLAHLERERVVGVLLARLGGYAAGVFRGEILLDSKVGARPVHGRSAAGGRSQHRFARRRELQSRRALRAAADSAAAVLVPSLPQLESVVLGGDRRAVDTLRQDGRLAPLFALASDRFLAVPDPRMAVLRATPAIFRAMRVRLLEPPSGLCG</sequence>
<dbReference type="NCBIfam" id="NF041024">
    <property type="entry name" value="acVLRF1_NCBI"/>
    <property type="match status" value="1"/>
</dbReference>
<dbReference type="Gene3D" id="3.30.420.60">
    <property type="entry name" value="eRF1 domain 2"/>
    <property type="match status" value="1"/>
</dbReference>
<gene>
    <name evidence="2" type="ORF">JF922_25620</name>
</gene>
<dbReference type="InterPro" id="IPR040783">
    <property type="entry name" value="VLRF1"/>
</dbReference>
<accession>A0A934KG02</accession>
<reference evidence="2" key="1">
    <citation type="submission" date="2020-10" db="EMBL/GenBank/DDBJ databases">
        <title>Ca. Dormibacterota MAGs.</title>
        <authorList>
            <person name="Montgomery K."/>
        </authorList>
    </citation>
    <scope>NUCLEOTIDE SEQUENCE [LARGE SCALE GENOMIC DNA]</scope>
    <source>
        <strain evidence="2">SC8812_S17_10</strain>
    </source>
</reference>
<organism evidence="2 3">
    <name type="scientific">Candidatus Nephthysia bennettiae</name>
    <dbReference type="NCBI Taxonomy" id="3127016"/>
    <lineage>
        <taxon>Bacteria</taxon>
        <taxon>Bacillati</taxon>
        <taxon>Candidatus Dormiibacterota</taxon>
        <taxon>Candidatus Dormibacteria</taxon>
        <taxon>Candidatus Dormibacterales</taxon>
        <taxon>Candidatus Dormibacteraceae</taxon>
        <taxon>Candidatus Nephthysia</taxon>
    </lineage>
</organism>
<evidence type="ECO:0000259" key="1">
    <source>
        <dbReference type="Pfam" id="PF18859"/>
    </source>
</evidence>
<dbReference type="Proteomes" id="UP000612893">
    <property type="component" value="Unassembled WGS sequence"/>
</dbReference>
<dbReference type="SUPFAM" id="SSF53137">
    <property type="entry name" value="Translational machinery components"/>
    <property type="match status" value="1"/>
</dbReference>
<keyword evidence="3" id="KW-1185">Reference proteome</keyword>
<name>A0A934KG02_9BACT</name>
<dbReference type="Pfam" id="PF18859">
    <property type="entry name" value="acVLRF1"/>
    <property type="match status" value="1"/>
</dbReference>
<dbReference type="AlphaFoldDB" id="A0A934KG02"/>
<comment type="caution">
    <text evidence="2">The sequence shown here is derived from an EMBL/GenBank/DDBJ whole genome shotgun (WGS) entry which is preliminary data.</text>
</comment>
<evidence type="ECO:0000313" key="2">
    <source>
        <dbReference type="EMBL" id="MBJ7601440.1"/>
    </source>
</evidence>
<dbReference type="InterPro" id="IPR042226">
    <property type="entry name" value="eFR1_2_sf"/>
</dbReference>
<protein>
    <recommendedName>
        <fullName evidence="1">Actinobacteria/chloroflexi VLRF1 release factor domain-containing protein</fullName>
    </recommendedName>
</protein>